<evidence type="ECO:0000256" key="1">
    <source>
        <dbReference type="SAM" id="Phobius"/>
    </source>
</evidence>
<feature type="transmembrane region" description="Helical" evidence="1">
    <location>
        <begin position="53"/>
        <end position="76"/>
    </location>
</feature>
<sequence>MTPPRVLEISRLLWVASALVGMLRFVVQLADRDMLIDELLRQNPGLGQDEIDLTVNGSIVVGLLFGGLLVLVYALLSRRMLSGRNWARVVLTVFGAIGVFVGLGRSLLVVSGAAAAAGVAVTAVDVVAGLVTAALDGTAAVLMYRSASSAYFAAVTRARAVGGVV</sequence>
<feature type="transmembrane region" description="Helical" evidence="1">
    <location>
        <begin position="12"/>
        <end position="30"/>
    </location>
</feature>
<dbReference type="AlphaFoldDB" id="A0A7W7SXG7"/>
<reference evidence="2 3" key="1">
    <citation type="submission" date="2020-08" db="EMBL/GenBank/DDBJ databases">
        <title>Sequencing the genomes of 1000 actinobacteria strains.</title>
        <authorList>
            <person name="Klenk H.-P."/>
        </authorList>
    </citation>
    <scope>NUCLEOTIDE SEQUENCE [LARGE SCALE GENOMIC DNA]</scope>
    <source>
        <strain evidence="2 3">DSM 45084</strain>
    </source>
</reference>
<dbReference type="RefSeq" id="WP_184665651.1">
    <property type="nucleotide sequence ID" value="NZ_BAABAI010000042.1"/>
</dbReference>
<name>A0A7W7SXG7_9PSEU</name>
<comment type="caution">
    <text evidence="2">The sequence shown here is derived from an EMBL/GenBank/DDBJ whole genome shotgun (WGS) entry which is preliminary data.</text>
</comment>
<keyword evidence="1" id="KW-1133">Transmembrane helix</keyword>
<feature type="transmembrane region" description="Helical" evidence="1">
    <location>
        <begin position="114"/>
        <end position="135"/>
    </location>
</feature>
<keyword evidence="3" id="KW-1185">Reference proteome</keyword>
<dbReference type="EMBL" id="JACHJS010000001">
    <property type="protein sequence ID" value="MBB4962773.1"/>
    <property type="molecule type" value="Genomic_DNA"/>
</dbReference>
<feature type="transmembrane region" description="Helical" evidence="1">
    <location>
        <begin position="88"/>
        <end position="108"/>
    </location>
</feature>
<proteinExistence type="predicted"/>
<keyword evidence="1" id="KW-0812">Transmembrane</keyword>
<evidence type="ECO:0000313" key="2">
    <source>
        <dbReference type="EMBL" id="MBB4962773.1"/>
    </source>
</evidence>
<keyword evidence="1" id="KW-0472">Membrane</keyword>
<organism evidence="2 3">
    <name type="scientific">Saccharothrix violaceirubra</name>
    <dbReference type="NCBI Taxonomy" id="413306"/>
    <lineage>
        <taxon>Bacteria</taxon>
        <taxon>Bacillati</taxon>
        <taxon>Actinomycetota</taxon>
        <taxon>Actinomycetes</taxon>
        <taxon>Pseudonocardiales</taxon>
        <taxon>Pseudonocardiaceae</taxon>
        <taxon>Saccharothrix</taxon>
    </lineage>
</organism>
<protein>
    <submittedName>
        <fullName evidence="2">Uncharacterized protein</fullName>
    </submittedName>
</protein>
<evidence type="ECO:0000313" key="3">
    <source>
        <dbReference type="Proteomes" id="UP000542674"/>
    </source>
</evidence>
<accession>A0A7W7SXG7</accession>
<dbReference type="Proteomes" id="UP000542674">
    <property type="component" value="Unassembled WGS sequence"/>
</dbReference>
<gene>
    <name evidence="2" type="ORF">F4559_000132</name>
</gene>